<gene>
    <name evidence="2" type="ORF">BJ987_001088</name>
</gene>
<organism evidence="2 3">
    <name type="scientific">Nocardia goodfellowii</name>
    <dbReference type="NCBI Taxonomy" id="882446"/>
    <lineage>
        <taxon>Bacteria</taxon>
        <taxon>Bacillati</taxon>
        <taxon>Actinomycetota</taxon>
        <taxon>Actinomycetes</taxon>
        <taxon>Mycobacteriales</taxon>
        <taxon>Nocardiaceae</taxon>
        <taxon>Nocardia</taxon>
    </lineage>
</organism>
<dbReference type="InterPro" id="IPR029058">
    <property type="entry name" value="AB_hydrolase_fold"/>
</dbReference>
<feature type="chain" id="PRO_5045757017" evidence="1">
    <location>
        <begin position="32"/>
        <end position="318"/>
    </location>
</feature>
<keyword evidence="3" id="KW-1185">Reference proteome</keyword>
<reference evidence="2 3" key="1">
    <citation type="submission" date="2021-03" db="EMBL/GenBank/DDBJ databases">
        <title>Sequencing the genomes of 1000 actinobacteria strains.</title>
        <authorList>
            <person name="Klenk H.-P."/>
        </authorList>
    </citation>
    <scope>NUCLEOTIDE SEQUENCE [LARGE SCALE GENOMIC DNA]</scope>
    <source>
        <strain evidence="2 3">DSM 45516</strain>
    </source>
</reference>
<evidence type="ECO:0000256" key="1">
    <source>
        <dbReference type="SAM" id="SignalP"/>
    </source>
</evidence>
<dbReference type="InterPro" id="IPR002918">
    <property type="entry name" value="Lipase_EstA/Esterase_EstB"/>
</dbReference>
<evidence type="ECO:0000313" key="2">
    <source>
        <dbReference type="EMBL" id="MBP2188187.1"/>
    </source>
</evidence>
<dbReference type="GO" id="GO:0004806">
    <property type="term" value="F:triacylglycerol lipase activity"/>
    <property type="evidence" value="ECO:0007669"/>
    <property type="project" value="UniProtKB-EC"/>
</dbReference>
<proteinExistence type="predicted"/>
<dbReference type="SUPFAM" id="SSF53474">
    <property type="entry name" value="alpha/beta-Hydrolases"/>
    <property type="match status" value="1"/>
</dbReference>
<dbReference type="PANTHER" id="PTHR32015:SF1">
    <property type="entry name" value="LIPASE"/>
    <property type="match status" value="1"/>
</dbReference>
<dbReference type="RefSeq" id="WP_209885266.1">
    <property type="nucleotide sequence ID" value="NZ_JAGGMR010000001.1"/>
</dbReference>
<dbReference type="Proteomes" id="UP001519325">
    <property type="component" value="Unassembled WGS sequence"/>
</dbReference>
<dbReference type="Pfam" id="PF01674">
    <property type="entry name" value="Lipase_2"/>
    <property type="match status" value="1"/>
</dbReference>
<dbReference type="Gene3D" id="3.40.50.1820">
    <property type="entry name" value="alpha/beta hydrolase"/>
    <property type="match status" value="1"/>
</dbReference>
<sequence length="318" mass="33146">MRALFRRSSKALLLVAALAALWTTASAPAHADLPVDYNFFSGIPSELTNPNGALPGANDWSCRPTAAHPNPVVLVHGTGGGAQTNWGVYAPLLANAGYCVYSLTYGALPAPWPLNQIGGLRPIPESAAQLAAFIDRVRGATGAERVDIVAHSQGNFVGNYYVKRLGGAGQVDKFVGIAPPWLGIWEDATDLIRTFARGLGAPAASVDSMLTLGLCQSCPTMLGGSAFLAALNADGVYHPTVTYTNIATRYDEAVMPYTVGLVPAPNATNITVQDGCESDFSEHAGIAGSPRAAAFALNALDPANPRPVPCEFIPPFTG</sequence>
<dbReference type="EC" id="3.1.1.3" evidence="2"/>
<accession>A0ABS4Q973</accession>
<name>A0ABS4Q973_9NOCA</name>
<evidence type="ECO:0000313" key="3">
    <source>
        <dbReference type="Proteomes" id="UP001519325"/>
    </source>
</evidence>
<keyword evidence="2" id="KW-0378">Hydrolase</keyword>
<dbReference type="PANTHER" id="PTHR32015">
    <property type="entry name" value="FASTING INDUCED LIPASE"/>
    <property type="match status" value="1"/>
</dbReference>
<keyword evidence="1" id="KW-0732">Signal</keyword>
<comment type="caution">
    <text evidence="2">The sequence shown here is derived from an EMBL/GenBank/DDBJ whole genome shotgun (WGS) entry which is preliminary data.</text>
</comment>
<protein>
    <submittedName>
        <fullName evidence="2">Triacylglycerol lipase</fullName>
        <ecNumber evidence="2">3.1.1.3</ecNumber>
    </submittedName>
</protein>
<feature type="signal peptide" evidence="1">
    <location>
        <begin position="1"/>
        <end position="31"/>
    </location>
</feature>
<dbReference type="EMBL" id="JAGGMR010000001">
    <property type="protein sequence ID" value="MBP2188187.1"/>
    <property type="molecule type" value="Genomic_DNA"/>
</dbReference>